<dbReference type="EMBL" id="CP042434">
    <property type="protein sequence ID" value="QEC70818.1"/>
    <property type="molecule type" value="Genomic_DNA"/>
</dbReference>
<name>A0A5B8VKN5_9BACT</name>
<dbReference type="SUPFAM" id="SSF51445">
    <property type="entry name" value="(Trans)glycosidases"/>
    <property type="match status" value="1"/>
</dbReference>
<dbReference type="SUPFAM" id="SSF51126">
    <property type="entry name" value="Pectin lyase-like"/>
    <property type="match status" value="1"/>
</dbReference>
<dbReference type="GO" id="GO:0016829">
    <property type="term" value="F:lyase activity"/>
    <property type="evidence" value="ECO:0007669"/>
    <property type="project" value="UniProtKB-KW"/>
</dbReference>
<dbReference type="Proteomes" id="UP000321291">
    <property type="component" value="Chromosome"/>
</dbReference>
<dbReference type="RefSeq" id="WP_146780078.1">
    <property type="nucleotide sequence ID" value="NZ_CP042434.1"/>
</dbReference>
<dbReference type="KEGG" id="agi:FSB73_03115"/>
<organism evidence="2 3">
    <name type="scientific">Arachidicoccus ginsenosidivorans</name>
    <dbReference type="NCBI Taxonomy" id="496057"/>
    <lineage>
        <taxon>Bacteria</taxon>
        <taxon>Pseudomonadati</taxon>
        <taxon>Bacteroidota</taxon>
        <taxon>Chitinophagia</taxon>
        <taxon>Chitinophagales</taxon>
        <taxon>Chitinophagaceae</taxon>
        <taxon>Arachidicoccus</taxon>
    </lineage>
</organism>
<dbReference type="InterPro" id="IPR017853">
    <property type="entry name" value="GH"/>
</dbReference>
<reference evidence="2 3" key="1">
    <citation type="journal article" date="2017" name="Int. J. Syst. Evol. Microbiol.">
        <title>Arachidicoccus ginsenosidivorans sp. nov., with ginsenoside-converting activity isolated from ginseng cultivating soil.</title>
        <authorList>
            <person name="Siddiqi M.Z."/>
            <person name="Aslam Z."/>
            <person name="Im W.T."/>
        </authorList>
    </citation>
    <scope>NUCLEOTIDE SEQUENCE [LARGE SCALE GENOMIC DNA]</scope>
    <source>
        <strain evidence="2 3">Gsoil 809</strain>
    </source>
</reference>
<dbReference type="OrthoDB" id="5488826at2"/>
<dbReference type="InterPro" id="IPR011050">
    <property type="entry name" value="Pectin_lyase_fold/virulence"/>
</dbReference>
<dbReference type="AlphaFoldDB" id="A0A5B8VKN5"/>
<dbReference type="InterPro" id="IPR012334">
    <property type="entry name" value="Pectin_lyas_fold"/>
</dbReference>
<evidence type="ECO:0000259" key="1">
    <source>
        <dbReference type="Pfam" id="PF19815"/>
    </source>
</evidence>
<keyword evidence="3" id="KW-1185">Reference proteome</keyword>
<accession>A0A5B8VKN5</accession>
<dbReference type="Pfam" id="PF19815">
    <property type="entry name" value="DUF6298"/>
    <property type="match status" value="1"/>
</dbReference>
<evidence type="ECO:0000313" key="3">
    <source>
        <dbReference type="Proteomes" id="UP000321291"/>
    </source>
</evidence>
<protein>
    <submittedName>
        <fullName evidence="2">Pectate lyase</fullName>
    </submittedName>
</protein>
<dbReference type="Gene3D" id="2.160.20.10">
    <property type="entry name" value="Single-stranded right-handed beta-helix, Pectin lyase-like"/>
    <property type="match status" value="1"/>
</dbReference>
<sequence>MDFSYCGYESSEKQIPDDLPVKVTVPVKPGDATNAIQSAIDYVGRLPMQPSGFRGVVLLAPGTFHVGGTIRMTMSGVVLRGSGAGKGGTTLLGEGTQRAPLIKVTGLKDSVNSTPVDILDPYVPVGAFNLKVSHPEAFKVGDQVVIHRPCTAAWIEKLGTETFGGGVSALGWKPGVEDIFWSRTVKQVTASGIQLDAPLTTALDKQYGGGTLAKFSWPGRIDHVGVENLHLASTYDHSRQKDEDHRWMGVVVNNAIDGWVRRINFQYFAGSAVSLLEGVQRFTVQDCQAIDPVSEIGGQRRYVFSTTGQQNLFQRLYSQQGYHDFSVGFCAAGPNAFVQCQGEGALSYSGSVNSWASGVLFDLVRLDGQTIKFANLGQDEQGAGWNGANCVLWNCYASMVNVARPPTAQNYAFGTWSQFGGDGYWAESNNWITPRSFYYAQLSQRLGKNVDDQALLKPFVGEASSSPTPEAAAALTKEAYAPDKTMKDWIDSLEANHPLPTKSDGAKSIYAIGLRPLPVVPKIIPMVLKNGWLQRGGKVLTGGRQQTPWWFGSVERDFIAKAKPAITRFVPGRTGTGLTDNLDTVTQQMKRAHTLVMEQNYGLWYDRRRDDHERVRRQNGDVWPPFYELPFARSGQGIAWDGLSKYDLTKYNNFYWSRLKRFADLADQNGLVLIHHNYFQHNIIEAGAHYADFPWRPVNNINHTGFPEPINYAADKRLFMADQFYDENNPVRRGLHQAFIDQCLSNFKDDHNVIQFICEEFTGPTHFVRFWLETIRDWEKKNNRTGKDAPFIGLSTTKDVQDSILADPLLSKLIKIIDIRYWYYQQDGSLYAPKGGKSLAPRQWARLLKPKNSNFAQVYKAVRTYKDKYPDKAVMYSAKNAPELAWASFMAGGSLPDLPAALPGDFLAAAATMHPIDLGDNAYVLGSASGKSSDDNYIIYLTKGQHFTLPPKVTSKHYQVKVIDPKTGQVVATNTQDEGALSANADSVYWLQVK</sequence>
<keyword evidence="2" id="KW-0456">Lyase</keyword>
<proteinExistence type="predicted"/>
<gene>
    <name evidence="2" type="ORF">FSB73_03115</name>
</gene>
<dbReference type="InterPro" id="IPR046265">
    <property type="entry name" value="DUF6298"/>
</dbReference>
<evidence type="ECO:0000313" key="2">
    <source>
        <dbReference type="EMBL" id="QEC70818.1"/>
    </source>
</evidence>
<feature type="domain" description="DUF6298" evidence="1">
    <location>
        <begin position="423"/>
        <end position="913"/>
    </location>
</feature>